<comment type="pathway">
    <text evidence="2">Carbohydrate metabolism; tricarboxylic acid cycle; isocitrate from oxaloacetate: step 2/2.</text>
</comment>
<evidence type="ECO:0000256" key="6">
    <source>
        <dbReference type="ARBA" id="ARBA00023004"/>
    </source>
</evidence>
<dbReference type="EMBL" id="FOVE01000030">
    <property type="protein sequence ID" value="SFO03991.1"/>
    <property type="molecule type" value="Genomic_DNA"/>
</dbReference>
<evidence type="ECO:0000313" key="13">
    <source>
        <dbReference type="Proteomes" id="UP000242869"/>
    </source>
</evidence>
<dbReference type="Gene3D" id="6.10.190.10">
    <property type="match status" value="1"/>
</dbReference>
<evidence type="ECO:0000259" key="11">
    <source>
        <dbReference type="Pfam" id="PF00694"/>
    </source>
</evidence>
<dbReference type="SUPFAM" id="SSF52016">
    <property type="entry name" value="LeuD/IlvD-like"/>
    <property type="match status" value="1"/>
</dbReference>
<dbReference type="InterPro" id="IPR006249">
    <property type="entry name" value="Aconitase/IRP2"/>
</dbReference>
<dbReference type="PANTHER" id="PTHR11670">
    <property type="entry name" value="ACONITASE/IRON-RESPONSIVE ELEMENT FAMILY MEMBER"/>
    <property type="match status" value="1"/>
</dbReference>
<proteinExistence type="inferred from homology"/>
<reference evidence="13" key="1">
    <citation type="submission" date="2016-10" db="EMBL/GenBank/DDBJ databases">
        <authorList>
            <person name="Varghese N."/>
            <person name="Submissions S."/>
        </authorList>
    </citation>
    <scope>NUCLEOTIDE SEQUENCE [LARGE SCALE GENOMIC DNA]</scope>
    <source>
        <strain evidence="13">DSM 6150</strain>
    </source>
</reference>
<dbReference type="InterPro" id="IPR015928">
    <property type="entry name" value="Aconitase/3IPM_dehydase_swvl"/>
</dbReference>
<evidence type="ECO:0000256" key="8">
    <source>
        <dbReference type="ARBA" id="ARBA00023501"/>
    </source>
</evidence>
<dbReference type="UniPathway" id="UPA00223">
    <property type="reaction ID" value="UER00718"/>
</dbReference>
<dbReference type="Gene3D" id="3.20.19.10">
    <property type="entry name" value="Aconitase, domain 4"/>
    <property type="match status" value="1"/>
</dbReference>
<evidence type="ECO:0000256" key="9">
    <source>
        <dbReference type="RuleBase" id="RU361275"/>
    </source>
</evidence>
<comment type="cofactor">
    <cofactor evidence="1">
        <name>[4Fe-4S] cluster</name>
        <dbReference type="ChEBI" id="CHEBI:49883"/>
    </cofactor>
</comment>
<dbReference type="RefSeq" id="WP_091198225.1">
    <property type="nucleotide sequence ID" value="NZ_FOVE01000030.1"/>
</dbReference>
<protein>
    <recommendedName>
        <fullName evidence="9">Aconitate hydratase</fullName>
        <shortName evidence="9">Aconitase</shortName>
        <ecNumber evidence="9">4.2.1.3</ecNumber>
    </recommendedName>
</protein>
<dbReference type="Gene3D" id="3.30.499.10">
    <property type="entry name" value="Aconitase, domain 3"/>
    <property type="match status" value="2"/>
</dbReference>
<sequence length="874" mass="94847">MNRTAELISSNQTYRIIDLPAAVGPDLERLPWIQRILLENILRKSTDEVTVAAVFDAMKAWLQTGGSEAEMEFYPGRILMHDTTCGPALSDIAAMRSVLDEEGFDAAKLNPVLPVDVSTDHSLPVDFFATPDAMEKNMANEMRRNAERYRFTKWASSTLKGLRAHPPGTGIMHTINLERLATVVSAKEEGGALWAYPDTLIGTDSHTPMINGIGVLAWGVGGLEAESVMFGMPVMLRIPDVIGVRLTGCLQVGATATDLALLITQRLRKINLADKFVEYFGPGVAQLSAGARACIANMAPEYGSNSGYFPIDGHTLDYLRQTGRCDAQIRLVEDYAKRQSLWFDPEAVPRYSDVIEIDMGEATPCVAGPRRPQDRIPTSETTAALLAASKRQELRRFADKKNPSDGAVAIAAITSCTNTSDPELLLTAGLLAKKAHAAGLLPPHWVKTSMAPGSPSAERYLKRAGLLADLEAVGFGIVGYGCTTCIGNSGALTAPVIEAMQVQNILPVVVLSGNRNFPGRVHPELDAGFITSPPLVIAYALAGDVLRDIQKDPIGTSKDGKLIYLADLWPTPEEIQAALKQAIDPTDIAIAYDAAEASEAWKKLEAPDTAVFPWDPKSTYIRRPPFASAKLPTRLGQYRANILLAVGDDMTTDHISPVGQIPANSEAGRWLTERGENPDDLNVYASRRSNWEVMLRGVFTNKSVVNFLDPTLAAGQTIHVPSGERLFLHEAANRYQQEGTSVVVVAGERYGMGSSRDWAAKAVGLLNARAVLAVSFERIHRSNLIGMGVLPLRLPQGVTPQTLALHLEDCIEVDVRPEDLKPRMAVPVRIVRRDGQIEHLTATAAVETSLEVAELQAGGIIPYILQNVMRNQAK</sequence>
<dbReference type="NCBIfam" id="NF006757">
    <property type="entry name" value="PRK09277.1"/>
    <property type="match status" value="1"/>
</dbReference>
<evidence type="ECO:0000256" key="4">
    <source>
        <dbReference type="ARBA" id="ARBA00022485"/>
    </source>
</evidence>
<keyword evidence="6 9" id="KW-0408">Iron</keyword>
<feature type="domain" description="Aconitase A/isopropylmalate dehydratase small subunit swivel" evidence="11">
    <location>
        <begin position="669"/>
        <end position="796"/>
    </location>
</feature>
<dbReference type="GO" id="GO:0003994">
    <property type="term" value="F:aconitate hydratase activity"/>
    <property type="evidence" value="ECO:0007669"/>
    <property type="project" value="UniProtKB-EC"/>
</dbReference>
<dbReference type="InterPro" id="IPR015931">
    <property type="entry name" value="Acnase/IPM_dHydase_lsu_aba_1/3"/>
</dbReference>
<dbReference type="AlphaFoldDB" id="A0A1I5DYR2"/>
<dbReference type="GO" id="GO:0051539">
    <property type="term" value="F:4 iron, 4 sulfur cluster binding"/>
    <property type="evidence" value="ECO:0007669"/>
    <property type="project" value="UniProtKB-KW"/>
</dbReference>
<comment type="function">
    <text evidence="9">Catalyzes the isomerization of citrate to isocitrate via cis-aconitate.</text>
</comment>
<evidence type="ECO:0000259" key="10">
    <source>
        <dbReference type="Pfam" id="PF00330"/>
    </source>
</evidence>
<organism evidence="12 13">
    <name type="scientific">Formivibrio citricus</name>
    <dbReference type="NCBI Taxonomy" id="83765"/>
    <lineage>
        <taxon>Bacteria</taxon>
        <taxon>Pseudomonadati</taxon>
        <taxon>Pseudomonadota</taxon>
        <taxon>Betaproteobacteria</taxon>
        <taxon>Neisseriales</taxon>
        <taxon>Chitinibacteraceae</taxon>
        <taxon>Formivibrio</taxon>
    </lineage>
</organism>
<dbReference type="InterPro" id="IPR036008">
    <property type="entry name" value="Aconitase_4Fe-4S_dom"/>
</dbReference>
<comment type="catalytic activity">
    <reaction evidence="8 9">
        <text>citrate = D-threo-isocitrate</text>
        <dbReference type="Rhea" id="RHEA:10336"/>
        <dbReference type="ChEBI" id="CHEBI:15562"/>
        <dbReference type="ChEBI" id="CHEBI:16947"/>
        <dbReference type="EC" id="4.2.1.3"/>
    </reaction>
</comment>
<evidence type="ECO:0000313" key="12">
    <source>
        <dbReference type="EMBL" id="SFO03991.1"/>
    </source>
</evidence>
<evidence type="ECO:0000256" key="1">
    <source>
        <dbReference type="ARBA" id="ARBA00001966"/>
    </source>
</evidence>
<keyword evidence="9" id="KW-0456">Lyase</keyword>
<dbReference type="Proteomes" id="UP000242869">
    <property type="component" value="Unassembled WGS sequence"/>
</dbReference>
<dbReference type="PROSITE" id="PS01244">
    <property type="entry name" value="ACONITASE_2"/>
    <property type="match status" value="1"/>
</dbReference>
<dbReference type="InterPro" id="IPR018136">
    <property type="entry name" value="Aconitase_4Fe-4S_BS"/>
</dbReference>
<keyword evidence="13" id="KW-1185">Reference proteome</keyword>
<evidence type="ECO:0000256" key="5">
    <source>
        <dbReference type="ARBA" id="ARBA00022723"/>
    </source>
</evidence>
<dbReference type="Pfam" id="PF00694">
    <property type="entry name" value="Aconitase_C"/>
    <property type="match status" value="1"/>
</dbReference>
<feature type="domain" description="Aconitase/3-isopropylmalate dehydratase large subunit alpha/beta/alpha" evidence="10">
    <location>
        <begin position="68"/>
        <end position="543"/>
    </location>
</feature>
<accession>A0A1I5DYR2</accession>
<dbReference type="Pfam" id="PF00330">
    <property type="entry name" value="Aconitase"/>
    <property type="match status" value="1"/>
</dbReference>
<name>A0A1I5DYR2_9NEIS</name>
<gene>
    <name evidence="12" type="ORF">SAMN05660284_02777</name>
</gene>
<dbReference type="EC" id="4.2.1.3" evidence="9"/>
<dbReference type="InterPro" id="IPR000573">
    <property type="entry name" value="AconitaseA/IPMdHydase_ssu_swvl"/>
</dbReference>
<keyword evidence="5" id="KW-0479">Metal-binding</keyword>
<dbReference type="PROSITE" id="PS00450">
    <property type="entry name" value="ACONITASE_1"/>
    <property type="match status" value="1"/>
</dbReference>
<keyword evidence="4 9" id="KW-0004">4Fe-4S</keyword>
<dbReference type="InterPro" id="IPR001030">
    <property type="entry name" value="Acoase/IPM_deHydtase_lsu_aba"/>
</dbReference>
<dbReference type="GO" id="GO:0046872">
    <property type="term" value="F:metal ion binding"/>
    <property type="evidence" value="ECO:0007669"/>
    <property type="project" value="UniProtKB-KW"/>
</dbReference>
<dbReference type="STRING" id="83765.SAMN05660284_02777"/>
<keyword evidence="7 9" id="KW-0411">Iron-sulfur</keyword>
<dbReference type="NCBIfam" id="TIGR01341">
    <property type="entry name" value="aconitase_1"/>
    <property type="match status" value="1"/>
</dbReference>
<dbReference type="PRINTS" id="PR00415">
    <property type="entry name" value="ACONITASE"/>
</dbReference>
<dbReference type="SUPFAM" id="SSF53732">
    <property type="entry name" value="Aconitase iron-sulfur domain"/>
    <property type="match status" value="1"/>
</dbReference>
<comment type="similarity">
    <text evidence="3 9">Belongs to the aconitase/IPM isomerase family.</text>
</comment>
<evidence type="ECO:0000256" key="2">
    <source>
        <dbReference type="ARBA" id="ARBA00004717"/>
    </source>
</evidence>
<evidence type="ECO:0000256" key="7">
    <source>
        <dbReference type="ARBA" id="ARBA00023014"/>
    </source>
</evidence>
<dbReference type="NCBIfam" id="NF009520">
    <property type="entry name" value="PRK12881.1"/>
    <property type="match status" value="1"/>
</dbReference>
<evidence type="ECO:0000256" key="3">
    <source>
        <dbReference type="ARBA" id="ARBA00007185"/>
    </source>
</evidence>
<dbReference type="GO" id="GO:0006099">
    <property type="term" value="P:tricarboxylic acid cycle"/>
    <property type="evidence" value="ECO:0007669"/>
    <property type="project" value="UniProtKB-UniPathway"/>
</dbReference>
<dbReference type="OrthoDB" id="9764318at2"/>